<sequence length="510" mass="55435">MITATPRPAKPWGWYARLPRWGQLAFAAALGGLGALGQAPYEQPLLLLIALSLAFLVFRQHAHGRAAALVGWSYGVGYFCTALVWILQPFQIDPDKHAWMAPFALLFLSAGLALFWGAAFWIARRLSAQAWPLLLTWPAAELLRAYVFTGFPWASPAQALVDSAAGQALAWVGPHGVTLWLISLAWFLSARARLRWRGAMRAAQFFTLAGAAISFYLPPSAPIAALTPHIVRLVQPNAEQHLKWQPDFAQAFFQRQLEFTAEPATTGAPPALTLWPETAIPWTYENAGPALDLISEAAGGRMVALGLLRRTDRAVFNSMAVLGPEQAATQLYDKHHLVPFGEFIPFPRLAERLGLTGLAQVSAIGFAAGPGARTLDFGALGRGLPLICYEAVFAHDVNAAPERPDFIIQITNDAWFGRNIGPQQHLAQARMRAIEQGLPLIRAANTGVSAMIDPYGRILDSLPMGAAGFIDTRLPHPLPPTFYSRIGDLPIMVLLLAGLLIAGLRNHAIK</sequence>
<evidence type="ECO:0000256" key="5">
    <source>
        <dbReference type="ARBA" id="ARBA00022692"/>
    </source>
</evidence>
<evidence type="ECO:0000256" key="3">
    <source>
        <dbReference type="ARBA" id="ARBA00022475"/>
    </source>
</evidence>
<keyword evidence="12" id="KW-1185">Reference proteome</keyword>
<evidence type="ECO:0000256" key="4">
    <source>
        <dbReference type="ARBA" id="ARBA00022679"/>
    </source>
</evidence>
<evidence type="ECO:0000256" key="2">
    <source>
        <dbReference type="ARBA" id="ARBA00010065"/>
    </source>
</evidence>
<dbReference type="AlphaFoldDB" id="A0A640VYM9"/>
<comment type="function">
    <text evidence="9">Catalyzes the phospholipid dependent N-acylation of the N-terminal cysteine of apolipoprotein, the last step in lipoprotein maturation.</text>
</comment>
<dbReference type="InterPro" id="IPR004563">
    <property type="entry name" value="Apolipo_AcylTrfase"/>
</dbReference>
<evidence type="ECO:0000313" key="11">
    <source>
        <dbReference type="EMBL" id="GFE51336.1"/>
    </source>
</evidence>
<keyword evidence="5 9" id="KW-0812">Transmembrane</keyword>
<feature type="transmembrane region" description="Helical" evidence="9">
    <location>
        <begin position="199"/>
        <end position="217"/>
    </location>
</feature>
<dbReference type="GO" id="GO:0005886">
    <property type="term" value="C:plasma membrane"/>
    <property type="evidence" value="ECO:0007669"/>
    <property type="project" value="UniProtKB-SubCell"/>
</dbReference>
<keyword evidence="11" id="KW-0449">Lipoprotein</keyword>
<evidence type="ECO:0000256" key="6">
    <source>
        <dbReference type="ARBA" id="ARBA00022989"/>
    </source>
</evidence>
<organism evidence="11 12">
    <name type="scientific">Roseobacter cerasinus</name>
    <dbReference type="NCBI Taxonomy" id="2602289"/>
    <lineage>
        <taxon>Bacteria</taxon>
        <taxon>Pseudomonadati</taxon>
        <taxon>Pseudomonadota</taxon>
        <taxon>Alphaproteobacteria</taxon>
        <taxon>Rhodobacterales</taxon>
        <taxon>Roseobacteraceae</taxon>
        <taxon>Roseobacter</taxon>
    </lineage>
</organism>
<comment type="catalytic activity">
    <reaction evidence="9">
        <text>N-terminal S-1,2-diacyl-sn-glyceryl-L-cysteinyl-[lipoprotein] + a glycerophospholipid = N-acyl-S-1,2-diacyl-sn-glyceryl-L-cysteinyl-[lipoprotein] + a 2-acyl-sn-glycero-3-phospholipid + H(+)</text>
        <dbReference type="Rhea" id="RHEA:48228"/>
        <dbReference type="Rhea" id="RHEA-COMP:14681"/>
        <dbReference type="Rhea" id="RHEA-COMP:14684"/>
        <dbReference type="ChEBI" id="CHEBI:15378"/>
        <dbReference type="ChEBI" id="CHEBI:136912"/>
        <dbReference type="ChEBI" id="CHEBI:140656"/>
        <dbReference type="ChEBI" id="CHEBI:140657"/>
        <dbReference type="ChEBI" id="CHEBI:140660"/>
        <dbReference type="EC" id="2.3.1.269"/>
    </reaction>
</comment>
<comment type="similarity">
    <text evidence="2 9">Belongs to the CN hydrolase family. Apolipoprotein N-acyltransferase subfamily.</text>
</comment>
<dbReference type="EC" id="2.3.1.269" evidence="9"/>
<keyword evidence="7 9" id="KW-0472">Membrane</keyword>
<dbReference type="HAMAP" id="MF_01148">
    <property type="entry name" value="Lnt"/>
    <property type="match status" value="1"/>
</dbReference>
<dbReference type="EMBL" id="BLIV01000006">
    <property type="protein sequence ID" value="GFE51336.1"/>
    <property type="molecule type" value="Genomic_DNA"/>
</dbReference>
<dbReference type="GO" id="GO:0016410">
    <property type="term" value="F:N-acyltransferase activity"/>
    <property type="evidence" value="ECO:0007669"/>
    <property type="project" value="UniProtKB-UniRule"/>
</dbReference>
<dbReference type="GO" id="GO:0042158">
    <property type="term" value="P:lipoprotein biosynthetic process"/>
    <property type="evidence" value="ECO:0007669"/>
    <property type="project" value="UniProtKB-UniRule"/>
</dbReference>
<gene>
    <name evidence="9 11" type="primary">lnt</name>
    <name evidence="11" type="ORF">So717_30890</name>
</gene>
<dbReference type="Proteomes" id="UP000436522">
    <property type="component" value="Unassembled WGS sequence"/>
</dbReference>
<feature type="transmembrane region" description="Helical" evidence="9">
    <location>
        <begin position="21"/>
        <end position="39"/>
    </location>
</feature>
<comment type="pathway">
    <text evidence="9">Protein modification; lipoprotein biosynthesis (N-acyl transfer).</text>
</comment>
<evidence type="ECO:0000256" key="1">
    <source>
        <dbReference type="ARBA" id="ARBA00004651"/>
    </source>
</evidence>
<dbReference type="CDD" id="cd07571">
    <property type="entry name" value="ALP_N-acyl_transferase"/>
    <property type="match status" value="1"/>
</dbReference>
<proteinExistence type="inferred from homology"/>
<evidence type="ECO:0000259" key="10">
    <source>
        <dbReference type="PROSITE" id="PS50263"/>
    </source>
</evidence>
<dbReference type="PROSITE" id="PS50263">
    <property type="entry name" value="CN_HYDROLASE"/>
    <property type="match status" value="1"/>
</dbReference>
<dbReference type="SUPFAM" id="SSF56317">
    <property type="entry name" value="Carbon-nitrogen hydrolase"/>
    <property type="match status" value="1"/>
</dbReference>
<protein>
    <recommendedName>
        <fullName evidence="9">Apolipoprotein N-acyltransferase</fullName>
        <shortName evidence="9">ALP N-acyltransferase</shortName>
        <ecNumber evidence="9">2.3.1.269</ecNumber>
    </recommendedName>
</protein>
<evidence type="ECO:0000256" key="7">
    <source>
        <dbReference type="ARBA" id="ARBA00023136"/>
    </source>
</evidence>
<dbReference type="RefSeq" id="WP_159978965.1">
    <property type="nucleotide sequence ID" value="NZ_BLIV01000006.1"/>
</dbReference>
<dbReference type="InterPro" id="IPR003010">
    <property type="entry name" value="C-N_Hydrolase"/>
</dbReference>
<dbReference type="Pfam" id="PF20154">
    <property type="entry name" value="LNT_N"/>
    <property type="match status" value="1"/>
</dbReference>
<dbReference type="Pfam" id="PF00795">
    <property type="entry name" value="CN_hydrolase"/>
    <property type="match status" value="1"/>
</dbReference>
<evidence type="ECO:0000313" key="12">
    <source>
        <dbReference type="Proteomes" id="UP000436522"/>
    </source>
</evidence>
<comment type="caution">
    <text evidence="11">The sequence shown here is derived from an EMBL/GenBank/DDBJ whole genome shotgun (WGS) entry which is preliminary data.</text>
</comment>
<dbReference type="Gene3D" id="3.60.110.10">
    <property type="entry name" value="Carbon-nitrogen hydrolase"/>
    <property type="match status" value="1"/>
</dbReference>
<feature type="transmembrane region" description="Helical" evidence="9">
    <location>
        <begin position="45"/>
        <end position="62"/>
    </location>
</feature>
<evidence type="ECO:0000256" key="8">
    <source>
        <dbReference type="ARBA" id="ARBA00023315"/>
    </source>
</evidence>
<dbReference type="InterPro" id="IPR045378">
    <property type="entry name" value="LNT_N"/>
</dbReference>
<dbReference type="UniPathway" id="UPA00666"/>
<feature type="transmembrane region" description="Helical" evidence="9">
    <location>
        <begin position="69"/>
        <end position="87"/>
    </location>
</feature>
<keyword evidence="8 9" id="KW-0012">Acyltransferase</keyword>
<dbReference type="OrthoDB" id="9804277at2"/>
<evidence type="ECO:0000256" key="9">
    <source>
        <dbReference type="HAMAP-Rule" id="MF_01148"/>
    </source>
</evidence>
<comment type="subcellular location">
    <subcellularLocation>
        <location evidence="1 9">Cell membrane</location>
        <topology evidence="1 9">Multi-pass membrane protein</topology>
    </subcellularLocation>
</comment>
<feature type="transmembrane region" description="Helical" evidence="9">
    <location>
        <begin position="482"/>
        <end position="504"/>
    </location>
</feature>
<feature type="transmembrane region" description="Helical" evidence="9">
    <location>
        <begin position="130"/>
        <end position="148"/>
    </location>
</feature>
<dbReference type="PANTHER" id="PTHR38686:SF1">
    <property type="entry name" value="APOLIPOPROTEIN N-ACYLTRANSFERASE"/>
    <property type="match status" value="1"/>
</dbReference>
<keyword evidence="4 9" id="KW-0808">Transferase</keyword>
<reference evidence="11 12" key="1">
    <citation type="submission" date="2019-12" db="EMBL/GenBank/DDBJ databases">
        <title>Roseobacter cerasinus sp. nov., isolated from seawater around aquaculture.</title>
        <authorList>
            <person name="Muramatsu S."/>
            <person name="Takabe Y."/>
            <person name="Mori K."/>
            <person name="Takaichi S."/>
            <person name="Hanada S."/>
        </authorList>
    </citation>
    <scope>NUCLEOTIDE SEQUENCE [LARGE SCALE GENOMIC DNA]</scope>
    <source>
        <strain evidence="11 12">AI77</strain>
    </source>
</reference>
<feature type="domain" description="CN hydrolase" evidence="10">
    <location>
        <begin position="234"/>
        <end position="480"/>
    </location>
</feature>
<keyword evidence="3 9" id="KW-1003">Cell membrane</keyword>
<dbReference type="InterPro" id="IPR036526">
    <property type="entry name" value="C-N_Hydrolase_sf"/>
</dbReference>
<dbReference type="PANTHER" id="PTHR38686">
    <property type="entry name" value="APOLIPOPROTEIN N-ACYLTRANSFERASE"/>
    <property type="match status" value="1"/>
</dbReference>
<dbReference type="NCBIfam" id="TIGR00546">
    <property type="entry name" value="lnt"/>
    <property type="match status" value="1"/>
</dbReference>
<accession>A0A640VYM9</accession>
<feature type="transmembrane region" description="Helical" evidence="9">
    <location>
        <begin position="99"/>
        <end position="123"/>
    </location>
</feature>
<feature type="transmembrane region" description="Helical" evidence="9">
    <location>
        <begin position="168"/>
        <end position="187"/>
    </location>
</feature>
<keyword evidence="6 9" id="KW-1133">Transmembrane helix</keyword>
<name>A0A640VYM9_9RHOB</name>